<evidence type="ECO:0000256" key="5">
    <source>
        <dbReference type="ARBA" id="ARBA00012684"/>
    </source>
</evidence>
<dbReference type="InterPro" id="IPR027574">
    <property type="entry name" value="Thiaminase_II"/>
</dbReference>
<dbReference type="KEGG" id="smus:C7J88_05960"/>
<comment type="similarity">
    <text evidence="3 10">Belongs to the TenA family.</text>
</comment>
<evidence type="ECO:0000313" key="12">
    <source>
        <dbReference type="EMBL" id="GGA87336.1"/>
    </source>
</evidence>
<accession>A0A240CA30</accession>
<reference evidence="13 14" key="2">
    <citation type="submission" date="2017-06" db="EMBL/GenBank/DDBJ databases">
        <authorList>
            <consortium name="Pathogen Informatics"/>
        </authorList>
    </citation>
    <scope>NUCLEOTIDE SEQUENCE [LARGE SCALE GENOMIC DNA]</scope>
    <source>
        <strain evidence="13 14">NCTC13833</strain>
    </source>
</reference>
<organism evidence="13 14">
    <name type="scientific">Staphylococcus muscae</name>
    <dbReference type="NCBI Taxonomy" id="1294"/>
    <lineage>
        <taxon>Bacteria</taxon>
        <taxon>Bacillati</taxon>
        <taxon>Bacillota</taxon>
        <taxon>Bacilli</taxon>
        <taxon>Bacillales</taxon>
        <taxon>Staphylococcaceae</taxon>
        <taxon>Staphylococcus</taxon>
    </lineage>
</organism>
<keyword evidence="15" id="KW-1185">Reference proteome</keyword>
<dbReference type="GO" id="GO:0009229">
    <property type="term" value="P:thiamine diphosphate biosynthetic process"/>
    <property type="evidence" value="ECO:0007669"/>
    <property type="project" value="UniProtKB-UniPathway"/>
</dbReference>
<evidence type="ECO:0000256" key="3">
    <source>
        <dbReference type="ARBA" id="ARBA00010264"/>
    </source>
</evidence>
<evidence type="ECO:0000256" key="2">
    <source>
        <dbReference type="ARBA" id="ARBA00004948"/>
    </source>
</evidence>
<comment type="pathway">
    <text evidence="2 10">Cofactor biosynthesis; thiamine diphosphate biosynthesis.</text>
</comment>
<dbReference type="NCBIfam" id="TIGR04306">
    <property type="entry name" value="salvage_TenA"/>
    <property type="match status" value="1"/>
</dbReference>
<name>A0A240CA30_9STAP</name>
<dbReference type="PANTHER" id="PTHR43198">
    <property type="entry name" value="BIFUNCTIONAL TH2 PROTEIN"/>
    <property type="match status" value="1"/>
</dbReference>
<gene>
    <name evidence="13" type="primary">tenA</name>
    <name evidence="12" type="ORF">GCM10007183_09350</name>
    <name evidence="13" type="ORF">SAMEA4412661_01863</name>
</gene>
<evidence type="ECO:0000256" key="7">
    <source>
        <dbReference type="ARBA" id="ARBA00022977"/>
    </source>
</evidence>
<comment type="function">
    <text evidence="8">Catalyzes an amino-pyrimidine hydrolysis reaction at the C5' of the pyrimidine moiety of thiamine compounds, a reaction that is part of a thiamine salvage pathway. Thus, catalyzes the conversion of 4-amino-5-aminomethyl-2-methylpyrimidine to 4-amino-5-hydroxymethyl-2-methylpyrimidine (HMP). Is also able to catalyze the hydrolytic cleavage of thiamine; however, this thiaminase activity may not be physiologically relevant. Therefore, is probably involved in the regeneration of the thiamine pyrimidine from thiamine degraded products present in the environment, rather than in thiamine degradation.</text>
</comment>
<evidence type="ECO:0000256" key="6">
    <source>
        <dbReference type="ARBA" id="ARBA00013647"/>
    </source>
</evidence>
<dbReference type="GO" id="GO:0050334">
    <property type="term" value="F:thiaminase activity"/>
    <property type="evidence" value="ECO:0007669"/>
    <property type="project" value="UniProtKB-EC"/>
</dbReference>
<evidence type="ECO:0000313" key="15">
    <source>
        <dbReference type="Proteomes" id="UP000652995"/>
    </source>
</evidence>
<sequence length="229" mass="26853">MTTFTERLFHRVEPIWQSYLEHPFVKGIGDGTLDKEKFKHWLKQDYVYLIDYTRLFALGVTKARDLKTMTLFGTLVHETLHTEMQLHRNYAAKFGISEQQLEETAPASTTTGYTSYMLDHAQRGDIAHVIAAVLTCTWSYNYIGRALNQREGASEHPFYGEWIQTYSDDAFTELSDELIKMMDHIAEGKSEAELQALEDIVVRTSYYEYMFWDMAERQEMWPVEDKKMK</sequence>
<reference evidence="15" key="3">
    <citation type="journal article" date="2019" name="Int. J. Syst. Evol. Microbiol.">
        <title>The Global Catalogue of Microorganisms (GCM) 10K type strain sequencing project: providing services to taxonomists for standard genome sequencing and annotation.</title>
        <authorList>
            <consortium name="The Broad Institute Genomics Platform"/>
            <consortium name="The Broad Institute Genome Sequencing Center for Infectious Disease"/>
            <person name="Wu L."/>
            <person name="Ma J."/>
        </authorList>
    </citation>
    <scope>NUCLEOTIDE SEQUENCE [LARGE SCALE GENOMIC DNA]</scope>
    <source>
        <strain evidence="15">CCM 4175</strain>
    </source>
</reference>
<evidence type="ECO:0000313" key="13">
    <source>
        <dbReference type="EMBL" id="SNW04123.1"/>
    </source>
</evidence>
<dbReference type="RefSeq" id="WP_095117718.1">
    <property type="nucleotide sequence ID" value="NZ_BMCB01000004.1"/>
</dbReference>
<evidence type="ECO:0000256" key="4">
    <source>
        <dbReference type="ARBA" id="ARBA00011881"/>
    </source>
</evidence>
<dbReference type="InterPro" id="IPR016084">
    <property type="entry name" value="Haem_Oase-like_multi-hlx"/>
</dbReference>
<dbReference type="CDD" id="cd19366">
    <property type="entry name" value="TenA_C_BhTenA-like"/>
    <property type="match status" value="1"/>
</dbReference>
<comment type="catalytic activity">
    <reaction evidence="1 10">
        <text>4-amino-5-aminomethyl-2-methylpyrimidine + H2O = 4-amino-5-hydroxymethyl-2-methylpyrimidine + NH4(+)</text>
        <dbReference type="Rhea" id="RHEA:31799"/>
        <dbReference type="ChEBI" id="CHEBI:15377"/>
        <dbReference type="ChEBI" id="CHEBI:16892"/>
        <dbReference type="ChEBI" id="CHEBI:28938"/>
        <dbReference type="ChEBI" id="CHEBI:63416"/>
        <dbReference type="EC" id="3.5.99.2"/>
    </reaction>
</comment>
<reference evidence="12" key="4">
    <citation type="submission" date="2024-05" db="EMBL/GenBank/DDBJ databases">
        <authorList>
            <person name="Sun Q."/>
            <person name="Sedlacek I."/>
        </authorList>
    </citation>
    <scope>NUCLEOTIDE SEQUENCE</scope>
    <source>
        <strain evidence="12">CCM 4175</strain>
    </source>
</reference>
<evidence type="ECO:0000259" key="11">
    <source>
        <dbReference type="Pfam" id="PF03070"/>
    </source>
</evidence>
<dbReference type="SUPFAM" id="SSF48613">
    <property type="entry name" value="Heme oxygenase-like"/>
    <property type="match status" value="1"/>
</dbReference>
<dbReference type="InterPro" id="IPR050967">
    <property type="entry name" value="Thiamine_Salvage_TenA"/>
</dbReference>
<keyword evidence="7 10" id="KW-0784">Thiamine biosynthesis</keyword>
<dbReference type="AlphaFoldDB" id="A0A240CA30"/>
<comment type="subunit">
    <text evidence="4">Homotetramer.</text>
</comment>
<dbReference type="Proteomes" id="UP000243706">
    <property type="component" value="Chromosome 1"/>
</dbReference>
<comment type="catalytic activity">
    <reaction evidence="9 10">
        <text>thiamine + H2O = 5-(2-hydroxyethyl)-4-methylthiazole + 4-amino-5-hydroxymethyl-2-methylpyrimidine + H(+)</text>
        <dbReference type="Rhea" id="RHEA:17509"/>
        <dbReference type="ChEBI" id="CHEBI:15377"/>
        <dbReference type="ChEBI" id="CHEBI:15378"/>
        <dbReference type="ChEBI" id="CHEBI:16892"/>
        <dbReference type="ChEBI" id="CHEBI:17957"/>
        <dbReference type="ChEBI" id="CHEBI:18385"/>
        <dbReference type="EC" id="3.5.99.2"/>
    </reaction>
</comment>
<evidence type="ECO:0000256" key="10">
    <source>
        <dbReference type="RuleBase" id="RU363093"/>
    </source>
</evidence>
<reference evidence="12" key="1">
    <citation type="journal article" date="2014" name="Int. J. Syst. Evol. Microbiol.">
        <title>Complete genome of a new Firmicutes species belonging to the dominant human colonic microbiota ('Ruminococcus bicirculans') reveals two chromosomes and a selective capacity to utilize plant glucans.</title>
        <authorList>
            <consortium name="NISC Comparative Sequencing Program"/>
            <person name="Wegmann U."/>
            <person name="Louis P."/>
            <person name="Goesmann A."/>
            <person name="Henrissat B."/>
            <person name="Duncan S.H."/>
            <person name="Flint H.J."/>
        </authorList>
    </citation>
    <scope>NUCLEOTIDE SEQUENCE</scope>
    <source>
        <strain evidence="12">CCM 4175</strain>
    </source>
</reference>
<proteinExistence type="inferred from homology"/>
<dbReference type="Gene3D" id="1.20.910.10">
    <property type="entry name" value="Heme oxygenase-like"/>
    <property type="match status" value="1"/>
</dbReference>
<dbReference type="Pfam" id="PF03070">
    <property type="entry name" value="TENA_THI-4"/>
    <property type="match status" value="1"/>
</dbReference>
<dbReference type="GO" id="GO:0009228">
    <property type="term" value="P:thiamine biosynthetic process"/>
    <property type="evidence" value="ECO:0007669"/>
    <property type="project" value="UniProtKB-KW"/>
</dbReference>
<evidence type="ECO:0000256" key="8">
    <source>
        <dbReference type="ARBA" id="ARBA00045954"/>
    </source>
</evidence>
<dbReference type="EC" id="3.5.99.2" evidence="5 10"/>
<dbReference type="Proteomes" id="UP000652995">
    <property type="component" value="Unassembled WGS sequence"/>
</dbReference>
<dbReference type="EMBL" id="LT906464">
    <property type="protein sequence ID" value="SNW04123.1"/>
    <property type="molecule type" value="Genomic_DNA"/>
</dbReference>
<dbReference type="UniPathway" id="UPA00060"/>
<protein>
    <recommendedName>
        <fullName evidence="6 10">Aminopyrimidine aminohydrolase</fullName>
        <ecNumber evidence="5 10">3.5.99.2</ecNumber>
    </recommendedName>
</protein>
<keyword evidence="10 13" id="KW-0378">Hydrolase</keyword>
<dbReference type="GO" id="GO:0005829">
    <property type="term" value="C:cytosol"/>
    <property type="evidence" value="ECO:0007669"/>
    <property type="project" value="TreeGrafter"/>
</dbReference>
<dbReference type="PANTHER" id="PTHR43198:SF2">
    <property type="entry name" value="SI:CH1073-67J19.1-RELATED"/>
    <property type="match status" value="1"/>
</dbReference>
<evidence type="ECO:0000256" key="9">
    <source>
        <dbReference type="ARBA" id="ARBA00048337"/>
    </source>
</evidence>
<feature type="domain" description="Thiaminase-2/PQQC" evidence="11">
    <location>
        <begin position="11"/>
        <end position="217"/>
    </location>
</feature>
<evidence type="ECO:0000313" key="14">
    <source>
        <dbReference type="Proteomes" id="UP000243706"/>
    </source>
</evidence>
<dbReference type="OrthoDB" id="34166at2"/>
<evidence type="ECO:0000256" key="1">
    <source>
        <dbReference type="ARBA" id="ARBA00001881"/>
    </source>
</evidence>
<dbReference type="EMBL" id="BMCB01000004">
    <property type="protein sequence ID" value="GGA87336.1"/>
    <property type="molecule type" value="Genomic_DNA"/>
</dbReference>
<dbReference type="InterPro" id="IPR004305">
    <property type="entry name" value="Thiaminase-2/PQQC"/>
</dbReference>